<evidence type="ECO:0000313" key="2">
    <source>
        <dbReference type="Proteomes" id="UP000185494"/>
    </source>
</evidence>
<dbReference type="Proteomes" id="UP000185494">
    <property type="component" value="Chromosome 1"/>
</dbReference>
<geneLocation type="plasmid" evidence="1 2">
    <name>1</name>
</geneLocation>
<proteinExistence type="predicted"/>
<sequence length="64" mass="7113">MVIGWNERELARRTGRHQTQVRRWIKGESPIPSPVAAWISDLADFIVAHPGPRLVSALPATSGR</sequence>
<reference evidence="1 2" key="1">
    <citation type="submission" date="2016-05" db="EMBL/GenBank/DDBJ databases">
        <title>Complete Genome and Methylome Analysis of Psychrotrophic Bacterial Isolates from Antarctic Lake Untersee.</title>
        <authorList>
            <person name="Fomenkov A."/>
            <person name="Akimov V.N."/>
            <person name="Vasilyeva L.V."/>
            <person name="Andersen D."/>
            <person name="Vincze T."/>
            <person name="Roberts R.J."/>
        </authorList>
    </citation>
    <scope>NUCLEOTIDE SEQUENCE [LARGE SCALE GENOMIC DNA]</scope>
    <source>
        <strain evidence="1 2">U14-5</strain>
        <plasmid evidence="2">Plasmid 1</plasmid>
    </source>
</reference>
<keyword evidence="1" id="KW-0614">Plasmid</keyword>
<evidence type="ECO:0008006" key="3">
    <source>
        <dbReference type="Google" id="ProtNLM"/>
    </source>
</evidence>
<name>A0A1L7ANJ7_9PROT</name>
<accession>A0A1L7ANJ7</accession>
<dbReference type="AlphaFoldDB" id="A0A1L7ANJ7"/>
<dbReference type="EMBL" id="CP015585">
    <property type="protein sequence ID" value="APT60353.1"/>
    <property type="molecule type" value="Genomic_DNA"/>
</dbReference>
<dbReference type="KEGG" id="rgi:RGI145_23650"/>
<gene>
    <name evidence="1" type="ORF">RGI145_23650</name>
</gene>
<protein>
    <recommendedName>
        <fullName evidence="3">HTH cro/C1-type domain-containing protein</fullName>
    </recommendedName>
</protein>
<evidence type="ECO:0000313" key="1">
    <source>
        <dbReference type="EMBL" id="APT60353.1"/>
    </source>
</evidence>
<organism evidence="1 2">
    <name type="scientific">Roseomonas gilardii</name>
    <dbReference type="NCBI Taxonomy" id="257708"/>
    <lineage>
        <taxon>Bacteria</taxon>
        <taxon>Pseudomonadati</taxon>
        <taxon>Pseudomonadota</taxon>
        <taxon>Alphaproteobacteria</taxon>
        <taxon>Acetobacterales</taxon>
        <taxon>Roseomonadaceae</taxon>
        <taxon>Roseomonas</taxon>
    </lineage>
</organism>